<name>A0AAW0XU12_CHEQU</name>
<accession>A0AAW0XU12</accession>
<dbReference type="EMBL" id="JARKIK010000024">
    <property type="protein sequence ID" value="KAK8743463.1"/>
    <property type="molecule type" value="Genomic_DNA"/>
</dbReference>
<protein>
    <submittedName>
        <fullName evidence="1">Uncharacterized protein</fullName>
    </submittedName>
</protein>
<feature type="non-terminal residue" evidence="1">
    <location>
        <position position="106"/>
    </location>
</feature>
<sequence>NLHPVLFPAVRRFESKVRMSEVRELEYVVLTLKDIDDVAQFLVNHFYPRNNVILGTRCSPETALSADLHHIHLYLTSGLSTGARDKVTKNLVAVMLSCNYEHYAEA</sequence>
<dbReference type="Proteomes" id="UP001445076">
    <property type="component" value="Unassembled WGS sequence"/>
</dbReference>
<evidence type="ECO:0000313" key="2">
    <source>
        <dbReference type="Proteomes" id="UP001445076"/>
    </source>
</evidence>
<keyword evidence="2" id="KW-1185">Reference proteome</keyword>
<gene>
    <name evidence="1" type="ORF">OTU49_001093</name>
</gene>
<reference evidence="1 2" key="1">
    <citation type="journal article" date="2024" name="BMC Genomics">
        <title>Genome assembly of redclaw crayfish (Cherax quadricarinatus) provides insights into its immune adaptation and hypoxia tolerance.</title>
        <authorList>
            <person name="Liu Z."/>
            <person name="Zheng J."/>
            <person name="Li H."/>
            <person name="Fang K."/>
            <person name="Wang S."/>
            <person name="He J."/>
            <person name="Zhou D."/>
            <person name="Weng S."/>
            <person name="Chi M."/>
            <person name="Gu Z."/>
            <person name="He J."/>
            <person name="Li F."/>
            <person name="Wang M."/>
        </authorList>
    </citation>
    <scope>NUCLEOTIDE SEQUENCE [LARGE SCALE GENOMIC DNA]</scope>
    <source>
        <strain evidence="1">ZL_2023a</strain>
    </source>
</reference>
<evidence type="ECO:0000313" key="1">
    <source>
        <dbReference type="EMBL" id="KAK8743463.1"/>
    </source>
</evidence>
<feature type="non-terminal residue" evidence="1">
    <location>
        <position position="1"/>
    </location>
</feature>
<organism evidence="1 2">
    <name type="scientific">Cherax quadricarinatus</name>
    <name type="common">Australian red claw crayfish</name>
    <dbReference type="NCBI Taxonomy" id="27406"/>
    <lineage>
        <taxon>Eukaryota</taxon>
        <taxon>Metazoa</taxon>
        <taxon>Ecdysozoa</taxon>
        <taxon>Arthropoda</taxon>
        <taxon>Crustacea</taxon>
        <taxon>Multicrustacea</taxon>
        <taxon>Malacostraca</taxon>
        <taxon>Eumalacostraca</taxon>
        <taxon>Eucarida</taxon>
        <taxon>Decapoda</taxon>
        <taxon>Pleocyemata</taxon>
        <taxon>Astacidea</taxon>
        <taxon>Parastacoidea</taxon>
        <taxon>Parastacidae</taxon>
        <taxon>Cherax</taxon>
    </lineage>
</organism>
<dbReference type="AlphaFoldDB" id="A0AAW0XU12"/>
<dbReference type="Gene3D" id="3.40.630.30">
    <property type="match status" value="1"/>
</dbReference>
<comment type="caution">
    <text evidence="1">The sequence shown here is derived from an EMBL/GenBank/DDBJ whole genome shotgun (WGS) entry which is preliminary data.</text>
</comment>
<proteinExistence type="predicted"/>